<evidence type="ECO:0000256" key="1">
    <source>
        <dbReference type="SAM" id="MobiDB-lite"/>
    </source>
</evidence>
<feature type="region of interest" description="Disordered" evidence="1">
    <location>
        <begin position="1"/>
        <end position="69"/>
    </location>
</feature>
<name>A0AAV4FZR7_9GAST</name>
<dbReference type="PANTHER" id="PTHR47272:SF1">
    <property type="entry name" value="PIGGYBAC TRANSPOSABLE ELEMENT-DERIVED PROTEIN 3-LIKE"/>
    <property type="match status" value="1"/>
</dbReference>
<reference evidence="2 3" key="1">
    <citation type="journal article" date="2021" name="Elife">
        <title>Chloroplast acquisition without the gene transfer in kleptoplastic sea slugs, Plakobranchus ocellatus.</title>
        <authorList>
            <person name="Maeda T."/>
            <person name="Takahashi S."/>
            <person name="Yoshida T."/>
            <person name="Shimamura S."/>
            <person name="Takaki Y."/>
            <person name="Nagai Y."/>
            <person name="Toyoda A."/>
            <person name="Suzuki Y."/>
            <person name="Arimoto A."/>
            <person name="Ishii H."/>
            <person name="Satoh N."/>
            <person name="Nishiyama T."/>
            <person name="Hasebe M."/>
            <person name="Maruyama T."/>
            <person name="Minagawa J."/>
            <person name="Obokata J."/>
            <person name="Shigenobu S."/>
        </authorList>
    </citation>
    <scope>NUCLEOTIDE SEQUENCE [LARGE SCALE GENOMIC DNA]</scope>
</reference>
<feature type="compositionally biased region" description="Acidic residues" evidence="1">
    <location>
        <begin position="9"/>
        <end position="25"/>
    </location>
</feature>
<protein>
    <submittedName>
        <fullName evidence="2">PiggyBac transposable element-derived protein 3</fullName>
    </submittedName>
</protein>
<dbReference type="Proteomes" id="UP000762676">
    <property type="component" value="Unassembled WGS sequence"/>
</dbReference>
<dbReference type="EMBL" id="BMAT01001012">
    <property type="protein sequence ID" value="GFR78198.1"/>
    <property type="molecule type" value="Genomic_DNA"/>
</dbReference>
<sequence>MTTSSYVEDIMEGVGLDDSEYESSGDEYVPSADETDSDEEQPCRPTLAKGSRRGKKRVREEENSDDDVPLARLREKFNAPYVMPEMEEEALTSLLEQPMWCDIPFEAPDTPFEWNGEVENDSLKSPYDFFKALITDAMIEAVVEQTNMYALQKSGQELKTTKKEIELFHRPLS</sequence>
<organism evidence="2 3">
    <name type="scientific">Elysia marginata</name>
    <dbReference type="NCBI Taxonomy" id="1093978"/>
    <lineage>
        <taxon>Eukaryota</taxon>
        <taxon>Metazoa</taxon>
        <taxon>Spiralia</taxon>
        <taxon>Lophotrochozoa</taxon>
        <taxon>Mollusca</taxon>
        <taxon>Gastropoda</taxon>
        <taxon>Heterobranchia</taxon>
        <taxon>Euthyneura</taxon>
        <taxon>Panpulmonata</taxon>
        <taxon>Sacoglossa</taxon>
        <taxon>Placobranchoidea</taxon>
        <taxon>Plakobranchidae</taxon>
        <taxon>Elysia</taxon>
    </lineage>
</organism>
<dbReference type="PANTHER" id="PTHR47272">
    <property type="entry name" value="DDE_TNP_1_7 DOMAIN-CONTAINING PROTEIN"/>
    <property type="match status" value="1"/>
</dbReference>
<dbReference type="AlphaFoldDB" id="A0AAV4FZR7"/>
<evidence type="ECO:0000313" key="3">
    <source>
        <dbReference type="Proteomes" id="UP000762676"/>
    </source>
</evidence>
<keyword evidence="3" id="KW-1185">Reference proteome</keyword>
<evidence type="ECO:0000313" key="2">
    <source>
        <dbReference type="EMBL" id="GFR78198.1"/>
    </source>
</evidence>
<accession>A0AAV4FZR7</accession>
<proteinExistence type="predicted"/>
<comment type="caution">
    <text evidence="2">The sequence shown here is derived from an EMBL/GenBank/DDBJ whole genome shotgun (WGS) entry which is preliminary data.</text>
</comment>
<gene>
    <name evidence="2" type="ORF">ElyMa_000527700</name>
</gene>